<reference evidence="2 3" key="1">
    <citation type="journal article" date="2013" name="Front. Microbiol.">
        <title>The genome of the endophytic bacterium H. frisingense GSF30(T) identifies diverse strategies in the Herbaspirillum genus to interact with plants.</title>
        <authorList>
            <person name="Straub D."/>
            <person name="Rothballer M."/>
            <person name="Hartmann A."/>
            <person name="Ludewig U."/>
        </authorList>
    </citation>
    <scope>NUCLEOTIDE SEQUENCE [LARGE SCALE GENOMIC DNA]</scope>
    <source>
        <strain evidence="2 3">GSF30</strain>
    </source>
</reference>
<evidence type="ECO:0000256" key="1">
    <source>
        <dbReference type="SAM" id="MobiDB-lite"/>
    </source>
</evidence>
<dbReference type="EMBL" id="AEEC02000011">
    <property type="protein sequence ID" value="EOA04962.1"/>
    <property type="molecule type" value="Genomic_DNA"/>
</dbReference>
<gene>
    <name evidence="2" type="ORF">HFRIS_010129</name>
</gene>
<dbReference type="Proteomes" id="UP000006772">
    <property type="component" value="Unassembled WGS sequence"/>
</dbReference>
<name>A0AAI9IF36_9BURK</name>
<dbReference type="AlphaFoldDB" id="A0AAI9IF36"/>
<proteinExistence type="predicted"/>
<organism evidence="2 3">
    <name type="scientific">Herbaspirillum frisingense GSF30</name>
    <dbReference type="NCBI Taxonomy" id="864073"/>
    <lineage>
        <taxon>Bacteria</taxon>
        <taxon>Pseudomonadati</taxon>
        <taxon>Pseudomonadota</taxon>
        <taxon>Betaproteobacteria</taxon>
        <taxon>Burkholderiales</taxon>
        <taxon>Oxalobacteraceae</taxon>
        <taxon>Herbaspirillum</taxon>
    </lineage>
</organism>
<feature type="region of interest" description="Disordered" evidence="1">
    <location>
        <begin position="51"/>
        <end position="73"/>
    </location>
</feature>
<sequence>METIHMPRPAPLLLLLLSASVLTLGACSRSPKEQLAYEHAEQQYQINVRNAEQARSGDRPAMPVEAGSAGGGE</sequence>
<evidence type="ECO:0000313" key="3">
    <source>
        <dbReference type="Proteomes" id="UP000006772"/>
    </source>
</evidence>
<evidence type="ECO:0008006" key="4">
    <source>
        <dbReference type="Google" id="ProtNLM"/>
    </source>
</evidence>
<comment type="caution">
    <text evidence="2">The sequence shown here is derived from an EMBL/GenBank/DDBJ whole genome shotgun (WGS) entry which is preliminary data.</text>
</comment>
<accession>A0AAI9IF36</accession>
<evidence type="ECO:0000313" key="2">
    <source>
        <dbReference type="EMBL" id="EOA04962.1"/>
    </source>
</evidence>
<protein>
    <recommendedName>
        <fullName evidence="4">Lipoprotein</fullName>
    </recommendedName>
</protein>